<evidence type="ECO:0000256" key="2">
    <source>
        <dbReference type="ARBA" id="ARBA00022723"/>
    </source>
</evidence>
<gene>
    <name evidence="6" type="ORF">O181_105795</name>
</gene>
<dbReference type="EMBL" id="AVOT02078539">
    <property type="protein sequence ID" value="MBW0566080.1"/>
    <property type="molecule type" value="Genomic_DNA"/>
</dbReference>
<dbReference type="SUPFAM" id="SSF53098">
    <property type="entry name" value="Ribonuclease H-like"/>
    <property type="match status" value="1"/>
</dbReference>
<proteinExistence type="predicted"/>
<keyword evidence="2" id="KW-0479">Metal-binding</keyword>
<dbReference type="GO" id="GO:0005634">
    <property type="term" value="C:nucleus"/>
    <property type="evidence" value="ECO:0007669"/>
    <property type="project" value="UniProtKB-SubCell"/>
</dbReference>
<organism evidence="6 7">
    <name type="scientific">Austropuccinia psidii MF-1</name>
    <dbReference type="NCBI Taxonomy" id="1389203"/>
    <lineage>
        <taxon>Eukaryota</taxon>
        <taxon>Fungi</taxon>
        <taxon>Dikarya</taxon>
        <taxon>Basidiomycota</taxon>
        <taxon>Pucciniomycotina</taxon>
        <taxon>Pucciniomycetes</taxon>
        <taxon>Pucciniales</taxon>
        <taxon>Sphaerophragmiaceae</taxon>
        <taxon>Austropuccinia</taxon>
    </lineage>
</organism>
<protein>
    <submittedName>
        <fullName evidence="6">Uncharacterized protein</fullName>
    </submittedName>
</protein>
<dbReference type="GO" id="GO:0008270">
    <property type="term" value="F:zinc ion binding"/>
    <property type="evidence" value="ECO:0007669"/>
    <property type="project" value="UniProtKB-KW"/>
</dbReference>
<evidence type="ECO:0000313" key="7">
    <source>
        <dbReference type="Proteomes" id="UP000765509"/>
    </source>
</evidence>
<keyword evidence="7" id="KW-1185">Reference proteome</keyword>
<dbReference type="Proteomes" id="UP000765509">
    <property type="component" value="Unassembled WGS sequence"/>
</dbReference>
<dbReference type="PANTHER" id="PTHR46481">
    <property type="entry name" value="ZINC FINGER BED DOMAIN-CONTAINING PROTEIN 4"/>
    <property type="match status" value="1"/>
</dbReference>
<comment type="subcellular location">
    <subcellularLocation>
        <location evidence="1">Nucleus</location>
    </subcellularLocation>
</comment>
<keyword evidence="5" id="KW-0539">Nucleus</keyword>
<evidence type="ECO:0000256" key="3">
    <source>
        <dbReference type="ARBA" id="ARBA00022771"/>
    </source>
</evidence>
<dbReference type="AlphaFoldDB" id="A0A9Q3JR62"/>
<evidence type="ECO:0000313" key="6">
    <source>
        <dbReference type="EMBL" id="MBW0566080.1"/>
    </source>
</evidence>
<reference evidence="6" key="1">
    <citation type="submission" date="2021-03" db="EMBL/GenBank/DDBJ databases">
        <title>Draft genome sequence of rust myrtle Austropuccinia psidii MF-1, a brazilian biotype.</title>
        <authorList>
            <person name="Quecine M.C."/>
            <person name="Pachon D.M.R."/>
            <person name="Bonatelli M.L."/>
            <person name="Correr F.H."/>
            <person name="Franceschini L.M."/>
            <person name="Leite T.F."/>
            <person name="Margarido G.R.A."/>
            <person name="Almeida C.A."/>
            <person name="Ferrarezi J.A."/>
            <person name="Labate C.A."/>
        </authorList>
    </citation>
    <scope>NUCLEOTIDE SEQUENCE</scope>
    <source>
        <strain evidence="6">MF-1</strain>
    </source>
</reference>
<keyword evidence="4" id="KW-0862">Zinc</keyword>
<evidence type="ECO:0000256" key="4">
    <source>
        <dbReference type="ARBA" id="ARBA00022833"/>
    </source>
</evidence>
<dbReference type="OrthoDB" id="1607513at2759"/>
<dbReference type="PANTHER" id="PTHR46481:SF10">
    <property type="entry name" value="ZINC FINGER BED DOMAIN-CONTAINING PROTEIN 39"/>
    <property type="match status" value="1"/>
</dbReference>
<dbReference type="InterPro" id="IPR052035">
    <property type="entry name" value="ZnF_BED_domain_contain"/>
</dbReference>
<evidence type="ECO:0000256" key="5">
    <source>
        <dbReference type="ARBA" id="ARBA00023242"/>
    </source>
</evidence>
<accession>A0A9Q3JR62</accession>
<keyword evidence="3" id="KW-0863">Zinc-finger</keyword>
<sequence>MYQYVHNLNPNKLLSPSSLKTALVYFICDANLPLSITKSPSFQALLELCNPSVTNILVRQASLTSHLTKIYFYHQESILNYLLSNKLEVSFITDAWTSPSITAYLASTSQYIDTDFKLTSITIGLSKIEGNHSGAYLATQFLKIIHCYNLKYQILCITTDNASVNNQTAQEIEATCPKFCAKDHMVGCMAHTIPLAACDGLEALGSEPLNTYNQVDNKNHNPISIAILVDPPDGLNLQYNLIIGKISCLASYLLHSPQRCEKFIKIVNIVYDSDKPNNVNTLFSQVSTRWNSAYKMVNCELVLKDA</sequence>
<evidence type="ECO:0000256" key="1">
    <source>
        <dbReference type="ARBA" id="ARBA00004123"/>
    </source>
</evidence>
<name>A0A9Q3JR62_9BASI</name>
<dbReference type="InterPro" id="IPR012337">
    <property type="entry name" value="RNaseH-like_sf"/>
</dbReference>
<comment type="caution">
    <text evidence="6">The sequence shown here is derived from an EMBL/GenBank/DDBJ whole genome shotgun (WGS) entry which is preliminary data.</text>
</comment>